<feature type="domain" description="ShKT" evidence="5">
    <location>
        <begin position="1330"/>
        <end position="1364"/>
    </location>
</feature>
<evidence type="ECO:0000313" key="6">
    <source>
        <dbReference type="EMBL" id="KAJ8302722.1"/>
    </source>
</evidence>
<evidence type="ECO:0000259" key="5">
    <source>
        <dbReference type="PROSITE" id="PS51670"/>
    </source>
</evidence>
<evidence type="ECO:0000259" key="4">
    <source>
        <dbReference type="PROSITE" id="PS50184"/>
    </source>
</evidence>
<keyword evidence="3" id="KW-1133">Transmembrane helix</keyword>
<proteinExistence type="predicted"/>
<feature type="disulfide bond" evidence="2">
    <location>
        <begin position="1330"/>
        <end position="1364"/>
    </location>
</feature>
<keyword evidence="2" id="KW-1015">Disulfide bond</keyword>
<evidence type="ECO:0008006" key="8">
    <source>
        <dbReference type="Google" id="ProtNLM"/>
    </source>
</evidence>
<dbReference type="SMART" id="SM00215">
    <property type="entry name" value="VWC_out"/>
    <property type="match status" value="6"/>
</dbReference>
<keyword evidence="3" id="KW-0472">Membrane</keyword>
<dbReference type="SUPFAM" id="SSF57603">
    <property type="entry name" value="FnI-like domain"/>
    <property type="match status" value="3"/>
</dbReference>
<feature type="domain" description="VWFC" evidence="4">
    <location>
        <begin position="1119"/>
        <end position="1185"/>
    </location>
</feature>
<feature type="domain" description="VWFC" evidence="4">
    <location>
        <begin position="587"/>
        <end position="653"/>
    </location>
</feature>
<dbReference type="EMBL" id="JARBDR010000917">
    <property type="protein sequence ID" value="KAJ8302722.1"/>
    <property type="molecule type" value="Genomic_DNA"/>
</dbReference>
<dbReference type="PANTHER" id="PTHR11348:SF17">
    <property type="entry name" value="CCN"/>
    <property type="match status" value="1"/>
</dbReference>
<evidence type="ECO:0000256" key="2">
    <source>
        <dbReference type="PROSITE-ProRule" id="PRU01005"/>
    </source>
</evidence>
<keyword evidence="7" id="KW-1185">Reference proteome</keyword>
<dbReference type="Proteomes" id="UP001217089">
    <property type="component" value="Unassembled WGS sequence"/>
</dbReference>
<comment type="caution">
    <text evidence="6">The sequence shown here is derived from an EMBL/GenBank/DDBJ whole genome shotgun (WGS) entry which is preliminary data.</text>
</comment>
<name>A0ABQ9EBM1_TEGGR</name>
<feature type="domain" description="VWFC" evidence="4">
    <location>
        <begin position="984"/>
        <end position="1049"/>
    </location>
</feature>
<dbReference type="InterPro" id="IPR003582">
    <property type="entry name" value="ShKT_dom"/>
</dbReference>
<dbReference type="PROSITE" id="PS51670">
    <property type="entry name" value="SHKT"/>
    <property type="match status" value="1"/>
</dbReference>
<dbReference type="PANTHER" id="PTHR11348">
    <property type="entry name" value="CONNECTIVE TISSUE GROWTH FACTOR-RELATED"/>
    <property type="match status" value="1"/>
</dbReference>
<sequence>MGVRYQKGQKWDDGCTYTCECIDDSSVCSYKGKLYTQDQKWVDGCDKNCVCQNAKTGYYECTDRCLKYENLNPSCVMVPDTNDPLCCLAPKCDQKNTTNPSGVVGGFTGYGLPPTLAPGLAPTPAPVRRIYISKCIATMILNTLCHTFCIRFACIEVCSITRDRNGKMAALITVNVWMQIQEDTSVLIGIYSICGIEEIYIDRFPYFYDINNSVYIMGYHLDKGRHGNLVVIRYAGVMMQYQDRCPTYPALSADCSLVTDPLDSCCQIPKCLDKNTTDPTKVVTGITGTITGSKLPENGQTWQDGCTYNCICSDSSTGTYRCTERCAHYPQLPPTCTMIADPNDACCETAYCTPKSIPTAAPHLQPTLQPGLNPNLTPLPGQTFAPQTLKPGQTLAPGLTPVPGNTLAPNPNNNTNPSGQTPVVHACIYNNQYYQQGQMWFDGCNSKCVCENGITGFYRCQERCRKYISLPSTCTLVPDPNDPSCCKVPSCSFVTPSIPPTPGFISQPTPPSGIITGYGKVPTPMPTPSPQPGVSTVAPGLQPVINVTAKTGKILYTAARCVFTHTWSTTCNQMLLQKQVRYYTLQPGCLYKGKVYNINDKWDDGCDYQCTCMNDLIGKYQCVQRCQEFPNLPNRCVLIQNPNDKCCKAPYCDFINPTPFPNGVPTPAPTLTPKPGVNPMLTPLPGYCVYKGVYYTQGQTWADGCKYNCRCEDVSRGIYACSQRCQVFNNLPSNCQLLTDQNDPCCLVPDCNVYPTPRPYKPPQPGVSTPTPGSTTHMPLILPTPITGSFSGTESSCCSTFQMLVYTRAWHMLKVVHGVMVVIINASVWMDLKDFTDVQTDMCLYTDGKQYANGTSWNDNCDRCKCEDPKNNVYKCEARNFLCLHDANHILTCYLIICVYFTNIFSIYRCKAYSNLPSICTLIPDPVDSCCEIPKCGAFNPIMGGSFNGTGTPPPGGLNEIPIGTHNIFTGSTLPGSVVTGKRDVCVYKGLVYKQGESWEDACAYVCSCDNATQGVYRCISRCPKYPVMPSYCNEVQIPGQCCPTVSCDIPGFGAYNPIPQLNPTPAPPKSIAPTKPGATPPSQQIISVGYGPNITGGSSQFPGGGFPIQPSQFSAVRTQCIYKGKVYNQGEKWDDDCDYACTCLDGRAGYYECSAKCPTYENITAYGCYLETPTQGCCKQPKCDIGNGVMVNPNLMPGSTIPVFGSYGNGFSGFRPNSNFSITTAGGIVNGGSRRGCVYKGVLYQQGQQWDDGCDYHCRCIDAFAGRYQCNNKCPTYTKLPPVCALITVPNKCCKEVRCGLPITTTTAIPTLSPPKYTATPTPFYNPDCHDKIDNCPAYGQTSCTGAYKSWAMRNCQRYCGLCRMYYGLRYISFISCFILFVVLCFVSLKCIVL</sequence>
<evidence type="ECO:0000256" key="3">
    <source>
        <dbReference type="SAM" id="Phobius"/>
    </source>
</evidence>
<comment type="caution">
    <text evidence="2">Lacks conserved residue(s) required for the propagation of feature annotation.</text>
</comment>
<keyword evidence="3" id="KW-0812">Transmembrane</keyword>
<dbReference type="SMART" id="SM00214">
    <property type="entry name" value="VWC"/>
    <property type="match status" value="9"/>
</dbReference>
<dbReference type="PROSITE" id="PS01208">
    <property type="entry name" value="VWFC_1"/>
    <property type="match status" value="1"/>
</dbReference>
<evidence type="ECO:0000313" key="7">
    <source>
        <dbReference type="Proteomes" id="UP001217089"/>
    </source>
</evidence>
<protein>
    <recommendedName>
        <fullName evidence="8">VWFC domain-containing protein</fullName>
    </recommendedName>
</protein>
<keyword evidence="1" id="KW-0732">Signal</keyword>
<dbReference type="SMART" id="SM00254">
    <property type="entry name" value="ShKT"/>
    <property type="match status" value="1"/>
</dbReference>
<reference evidence="6 7" key="1">
    <citation type="submission" date="2022-12" db="EMBL/GenBank/DDBJ databases">
        <title>Chromosome-level genome of Tegillarca granosa.</title>
        <authorList>
            <person name="Kim J."/>
        </authorList>
    </citation>
    <scope>NUCLEOTIDE SEQUENCE [LARGE SCALE GENOMIC DNA]</scope>
    <source>
        <strain evidence="6">Teg-2019</strain>
        <tissue evidence="6">Adductor muscle</tissue>
    </source>
</reference>
<gene>
    <name evidence="6" type="ORF">KUTeg_019118</name>
</gene>
<feature type="transmembrane region" description="Helical" evidence="3">
    <location>
        <begin position="1372"/>
        <end position="1394"/>
    </location>
</feature>
<dbReference type="InterPro" id="IPR001007">
    <property type="entry name" value="VWF_dom"/>
</dbReference>
<accession>A0ABQ9EBM1</accession>
<organism evidence="6 7">
    <name type="scientific">Tegillarca granosa</name>
    <name type="common">Malaysian cockle</name>
    <name type="synonym">Anadara granosa</name>
    <dbReference type="NCBI Taxonomy" id="220873"/>
    <lineage>
        <taxon>Eukaryota</taxon>
        <taxon>Metazoa</taxon>
        <taxon>Spiralia</taxon>
        <taxon>Lophotrochozoa</taxon>
        <taxon>Mollusca</taxon>
        <taxon>Bivalvia</taxon>
        <taxon>Autobranchia</taxon>
        <taxon>Pteriomorphia</taxon>
        <taxon>Arcoida</taxon>
        <taxon>Arcoidea</taxon>
        <taxon>Arcidae</taxon>
        <taxon>Tegillarca</taxon>
    </lineage>
</organism>
<evidence type="ECO:0000256" key="1">
    <source>
        <dbReference type="ARBA" id="ARBA00022729"/>
    </source>
</evidence>
<dbReference type="PROSITE" id="PS50184">
    <property type="entry name" value="VWFC_2"/>
    <property type="match status" value="3"/>
</dbReference>
<dbReference type="InterPro" id="IPR050941">
    <property type="entry name" value="CCN"/>
</dbReference>